<keyword evidence="1" id="KW-0813">Transport</keyword>
<feature type="transmembrane region" description="Helical" evidence="2">
    <location>
        <begin position="15"/>
        <end position="36"/>
    </location>
</feature>
<dbReference type="Gene3D" id="2.40.50.100">
    <property type="match status" value="1"/>
</dbReference>
<name>A0A4U8SAI4_9HELI</name>
<dbReference type="PANTHER" id="PTHR30097">
    <property type="entry name" value="CATION EFFLUX SYSTEM PROTEIN CUSB"/>
    <property type="match status" value="1"/>
</dbReference>
<dbReference type="OrthoDB" id="5327103at2"/>
<dbReference type="PANTHER" id="PTHR30097:SF16">
    <property type="entry name" value="CATION EFFLUX SYSTEM (CZCB-LIKE)"/>
    <property type="match status" value="1"/>
</dbReference>
<evidence type="ECO:0000256" key="2">
    <source>
        <dbReference type="SAM" id="Phobius"/>
    </source>
</evidence>
<evidence type="ECO:0000313" key="3">
    <source>
        <dbReference type="EMBL" id="TLD83088.1"/>
    </source>
</evidence>
<comment type="caution">
    <text evidence="3">The sequence shown here is derived from an EMBL/GenBank/DDBJ whole genome shotgun (WGS) entry which is preliminary data.</text>
</comment>
<dbReference type="Proteomes" id="UP000029878">
    <property type="component" value="Unassembled WGS sequence"/>
</dbReference>
<dbReference type="EMBL" id="JRPL02000011">
    <property type="protein sequence ID" value="TLD83088.1"/>
    <property type="molecule type" value="Genomic_DNA"/>
</dbReference>
<dbReference type="Gene3D" id="1.10.287.470">
    <property type="entry name" value="Helix hairpin bin"/>
    <property type="match status" value="1"/>
</dbReference>
<dbReference type="AlphaFoldDB" id="A0A4U8SAI4"/>
<dbReference type="Gene3D" id="2.40.30.170">
    <property type="match status" value="1"/>
</dbReference>
<accession>A0A4U8SAI4</accession>
<evidence type="ECO:0000256" key="1">
    <source>
        <dbReference type="ARBA" id="ARBA00022448"/>
    </source>
</evidence>
<reference evidence="3 4" key="1">
    <citation type="journal article" date="2014" name="Genome Announc.">
        <title>Draft genome sequences of eight enterohepatic helicobacter species isolated from both laboratory and wild rodents.</title>
        <authorList>
            <person name="Sheh A."/>
            <person name="Shen Z."/>
            <person name="Fox J.G."/>
        </authorList>
    </citation>
    <scope>NUCLEOTIDE SEQUENCE [LARGE SCALE GENOMIC DNA]</scope>
    <source>
        <strain evidence="3 4">ATCC 700114</strain>
    </source>
</reference>
<keyword evidence="2" id="KW-0472">Membrane</keyword>
<dbReference type="InterPro" id="IPR051909">
    <property type="entry name" value="MFP_Cation_Efflux"/>
</dbReference>
<dbReference type="RefSeq" id="WP_052096550.1">
    <property type="nucleotide sequence ID" value="NZ_FZNG01000001.1"/>
</dbReference>
<organism evidence="3 4">
    <name type="scientific">Helicobacter trogontum</name>
    <dbReference type="NCBI Taxonomy" id="50960"/>
    <lineage>
        <taxon>Bacteria</taxon>
        <taxon>Pseudomonadati</taxon>
        <taxon>Campylobacterota</taxon>
        <taxon>Epsilonproteobacteria</taxon>
        <taxon>Campylobacterales</taxon>
        <taxon>Helicobacteraceae</taxon>
        <taxon>Helicobacter</taxon>
    </lineage>
</organism>
<sequence>MVYTKIETCNTKSQYYASLLHNLLVALSSLFFILPLHANTMQYEKINLKDSEIKAMGVGIFTIKNTSSERGVAFSAVVDFDDKDGYTQNSSLEVVVVNLYKRAGENVKKGEPIAEISSNALSELYFSLQNTYSRFQIAQEVERKDKELLRQGVISQRAYQTSYLTMNELRLKMNEIRASFNIFGINPDNPRGQYGFLVRASGSGRLSVVPTQIGQKIPAFTPYIRIAKPDNDNVLLRIRVPQSRLRSVQQGFSVFNDRGDKIGIIESISSVIDKQTNTISAVARVEAKSFRVGEIVEIYVAGSVGGEAVVLPDDCWIKYGDDYLTFLQVANGFQPVPVTILEERDGAAVVQGGGLKVGTKVAKGSLVLLKGVMAGLGEDGSDSHGH</sequence>
<proteinExistence type="predicted"/>
<protein>
    <submittedName>
        <fullName evidence="3">HlyD family efflux transporter periplasmic adaptor subunit</fullName>
    </submittedName>
</protein>
<keyword evidence="2" id="KW-0812">Transmembrane</keyword>
<keyword evidence="2" id="KW-1133">Transmembrane helix</keyword>
<evidence type="ECO:0000313" key="4">
    <source>
        <dbReference type="Proteomes" id="UP000029878"/>
    </source>
</evidence>
<gene>
    <name evidence="3" type="ORF">LS81_005935</name>
</gene>